<dbReference type="Proteomes" id="UP000675881">
    <property type="component" value="Chromosome 5"/>
</dbReference>
<dbReference type="AlphaFoldDB" id="A0A7R8CYV5"/>
<gene>
    <name evidence="1" type="ORF">LSAA_9999</name>
</gene>
<proteinExistence type="predicted"/>
<dbReference type="OrthoDB" id="6381264at2759"/>
<organism evidence="1 2">
    <name type="scientific">Lepeophtheirus salmonis</name>
    <name type="common">Salmon louse</name>
    <name type="synonym">Caligus salmonis</name>
    <dbReference type="NCBI Taxonomy" id="72036"/>
    <lineage>
        <taxon>Eukaryota</taxon>
        <taxon>Metazoa</taxon>
        <taxon>Ecdysozoa</taxon>
        <taxon>Arthropoda</taxon>
        <taxon>Crustacea</taxon>
        <taxon>Multicrustacea</taxon>
        <taxon>Hexanauplia</taxon>
        <taxon>Copepoda</taxon>
        <taxon>Siphonostomatoida</taxon>
        <taxon>Caligidae</taxon>
        <taxon>Lepeophtheirus</taxon>
    </lineage>
</organism>
<evidence type="ECO:0000313" key="2">
    <source>
        <dbReference type="Proteomes" id="UP000675881"/>
    </source>
</evidence>
<keyword evidence="2" id="KW-1185">Reference proteome</keyword>
<dbReference type="EMBL" id="HG994584">
    <property type="protein sequence ID" value="CAF2944439.1"/>
    <property type="molecule type" value="Genomic_DNA"/>
</dbReference>
<protein>
    <submittedName>
        <fullName evidence="1">(salmon louse) hypothetical protein</fullName>
    </submittedName>
</protein>
<evidence type="ECO:0000313" key="1">
    <source>
        <dbReference type="EMBL" id="CAF2944439.1"/>
    </source>
</evidence>
<sequence length="131" mass="15381">MSQVLRYVKKTDNEVKVEDSFLRFIEMKGKNAEQTTSMILTQLEMDNINIRECRGKAFDNAAVMTGHRSDQIVEDAMVYSTEIYSDMRISTERRIRKKKRMGYEESVDAVELRREMVSVIDRLVREISSIF</sequence>
<reference evidence="1" key="1">
    <citation type="submission" date="2021-02" db="EMBL/GenBank/DDBJ databases">
        <authorList>
            <person name="Bekaert M."/>
        </authorList>
    </citation>
    <scope>NUCLEOTIDE SEQUENCE</scope>
    <source>
        <strain evidence="1">IoA-00</strain>
    </source>
</reference>
<name>A0A7R8CYV5_LEPSM</name>
<accession>A0A7R8CYV5</accession>